<name>A0AAE0HB39_9PEZI</name>
<reference evidence="1" key="2">
    <citation type="submission" date="2023-06" db="EMBL/GenBank/DDBJ databases">
        <authorList>
            <consortium name="Lawrence Berkeley National Laboratory"/>
            <person name="Haridas S."/>
            <person name="Hensen N."/>
            <person name="Bonometti L."/>
            <person name="Westerberg I."/>
            <person name="Brannstrom I.O."/>
            <person name="Guillou S."/>
            <person name="Cros-Aarteil S."/>
            <person name="Calhoun S."/>
            <person name="Kuo A."/>
            <person name="Mondo S."/>
            <person name="Pangilinan J."/>
            <person name="Riley R."/>
            <person name="Labutti K."/>
            <person name="Andreopoulos B."/>
            <person name="Lipzen A."/>
            <person name="Chen C."/>
            <person name="Yanf M."/>
            <person name="Daum C."/>
            <person name="Ng V."/>
            <person name="Clum A."/>
            <person name="Steindorff A."/>
            <person name="Ohm R."/>
            <person name="Martin F."/>
            <person name="Silar P."/>
            <person name="Natvig D."/>
            <person name="Lalanne C."/>
            <person name="Gautier V."/>
            <person name="Ament-Velasquez S.L."/>
            <person name="Kruys A."/>
            <person name="Hutchinson M.I."/>
            <person name="Powell A.J."/>
            <person name="Barry K."/>
            <person name="Miller A.N."/>
            <person name="Grigoriev I.V."/>
            <person name="Debuchy R."/>
            <person name="Gladieux P."/>
            <person name="Thoren M.H."/>
            <person name="Johannesson H."/>
        </authorList>
    </citation>
    <scope>NUCLEOTIDE SEQUENCE</scope>
    <source>
        <strain evidence="1">CBS 168.71</strain>
    </source>
</reference>
<dbReference type="Proteomes" id="UP001278766">
    <property type="component" value="Unassembled WGS sequence"/>
</dbReference>
<keyword evidence="2" id="KW-1185">Reference proteome</keyword>
<dbReference type="RefSeq" id="XP_062656700.1">
    <property type="nucleotide sequence ID" value="XM_062800784.1"/>
</dbReference>
<dbReference type="GeneID" id="87837732"/>
<sequence>PLVLPASTYASDISSDLTEPLHWYGMGKLHPSHLGDQVERGRYTIVHKLDHDNHTLSWLVRDNMTATWRRLDILHESEEMMAPRFRAAAQDLEVRAELGSPAEADRRGLAVAFFTEPGPNGYHVHIVWPLHGAGNFFRSGVPFGGDDVRMDVDWFVRECAKLRRGVPPACFHDITAQEMLAILGRPRVIMLDAELARLVTVTESIAFPRVPRYLVLRPERIVDISRPDNSLAETEAETETDADE</sequence>
<evidence type="ECO:0000313" key="1">
    <source>
        <dbReference type="EMBL" id="KAK3293186.1"/>
    </source>
</evidence>
<evidence type="ECO:0000313" key="2">
    <source>
        <dbReference type="Proteomes" id="UP001278766"/>
    </source>
</evidence>
<proteinExistence type="predicted"/>
<comment type="caution">
    <text evidence="1">The sequence shown here is derived from an EMBL/GenBank/DDBJ whole genome shotgun (WGS) entry which is preliminary data.</text>
</comment>
<protein>
    <submittedName>
        <fullName evidence="1">Uncharacterized protein</fullName>
    </submittedName>
</protein>
<dbReference type="AlphaFoldDB" id="A0AAE0HB39"/>
<feature type="non-terminal residue" evidence="1">
    <location>
        <position position="1"/>
    </location>
</feature>
<dbReference type="Gene3D" id="3.30.200.20">
    <property type="entry name" value="Phosphorylase Kinase, domain 1"/>
    <property type="match status" value="1"/>
</dbReference>
<dbReference type="EMBL" id="JAUEPN010000006">
    <property type="protein sequence ID" value="KAK3293186.1"/>
    <property type="molecule type" value="Genomic_DNA"/>
</dbReference>
<reference evidence="1" key="1">
    <citation type="journal article" date="2023" name="Mol. Phylogenet. Evol.">
        <title>Genome-scale phylogeny and comparative genomics of the fungal order Sordariales.</title>
        <authorList>
            <person name="Hensen N."/>
            <person name="Bonometti L."/>
            <person name="Westerberg I."/>
            <person name="Brannstrom I.O."/>
            <person name="Guillou S."/>
            <person name="Cros-Aarteil S."/>
            <person name="Calhoun S."/>
            <person name="Haridas S."/>
            <person name="Kuo A."/>
            <person name="Mondo S."/>
            <person name="Pangilinan J."/>
            <person name="Riley R."/>
            <person name="LaButti K."/>
            <person name="Andreopoulos B."/>
            <person name="Lipzen A."/>
            <person name="Chen C."/>
            <person name="Yan M."/>
            <person name="Daum C."/>
            <person name="Ng V."/>
            <person name="Clum A."/>
            <person name="Steindorff A."/>
            <person name="Ohm R.A."/>
            <person name="Martin F."/>
            <person name="Silar P."/>
            <person name="Natvig D.O."/>
            <person name="Lalanne C."/>
            <person name="Gautier V."/>
            <person name="Ament-Velasquez S.L."/>
            <person name="Kruys A."/>
            <person name="Hutchinson M.I."/>
            <person name="Powell A.J."/>
            <person name="Barry K."/>
            <person name="Miller A.N."/>
            <person name="Grigoriev I.V."/>
            <person name="Debuchy R."/>
            <person name="Gladieux P."/>
            <person name="Hiltunen Thoren M."/>
            <person name="Johannesson H."/>
        </authorList>
    </citation>
    <scope>NUCLEOTIDE SEQUENCE</scope>
    <source>
        <strain evidence="1">CBS 168.71</strain>
    </source>
</reference>
<accession>A0AAE0HB39</accession>
<gene>
    <name evidence="1" type="ORF">B0H64DRAFT_327573</name>
</gene>
<organism evidence="1 2">
    <name type="scientific">Chaetomium fimeti</name>
    <dbReference type="NCBI Taxonomy" id="1854472"/>
    <lineage>
        <taxon>Eukaryota</taxon>
        <taxon>Fungi</taxon>
        <taxon>Dikarya</taxon>
        <taxon>Ascomycota</taxon>
        <taxon>Pezizomycotina</taxon>
        <taxon>Sordariomycetes</taxon>
        <taxon>Sordariomycetidae</taxon>
        <taxon>Sordariales</taxon>
        <taxon>Chaetomiaceae</taxon>
        <taxon>Chaetomium</taxon>
    </lineage>
</organism>